<protein>
    <submittedName>
        <fullName evidence="1">Uncharacterized protein</fullName>
    </submittedName>
</protein>
<dbReference type="RefSeq" id="WP_161764746.1">
    <property type="nucleotide sequence ID" value="NZ_JAAATW010000001.1"/>
</dbReference>
<evidence type="ECO:0000313" key="1">
    <source>
        <dbReference type="EMBL" id="NBE05925.1"/>
    </source>
</evidence>
<sequence>MSFFPAGFDCRADLVGVLHLANVNTPDGDYGFLLGEDGRFTDTTGKVWVGSRLLDVPAQEMSINGTAPAGSITMNYFRDPDRADDPLMAQVQALGADYVRGRPITFLVQPLFAQSDLWQPQVAPLPLARLTMQSIRFGINGPVQRSLTLTYEGVYAGRNEARGWFYTTEDHAKLLGGVANPSLRFAPQDNRQPEKLF</sequence>
<evidence type="ECO:0000313" key="2">
    <source>
        <dbReference type="Proteomes" id="UP001517376"/>
    </source>
</evidence>
<dbReference type="Proteomes" id="UP001517376">
    <property type="component" value="Unassembled WGS sequence"/>
</dbReference>
<comment type="caution">
    <text evidence="1">The sequence shown here is derived from an EMBL/GenBank/DDBJ whole genome shotgun (WGS) entry which is preliminary data.</text>
</comment>
<accession>A0ABW9Y098</accession>
<dbReference type="EMBL" id="JAAATW010000001">
    <property type="protein sequence ID" value="NBE05925.1"/>
    <property type="molecule type" value="Genomic_DNA"/>
</dbReference>
<organism evidence="1 2">
    <name type="scientific">Paragemmobacter ruber</name>
    <dbReference type="NCBI Taxonomy" id="1985673"/>
    <lineage>
        <taxon>Bacteria</taxon>
        <taxon>Pseudomonadati</taxon>
        <taxon>Pseudomonadota</taxon>
        <taxon>Alphaproteobacteria</taxon>
        <taxon>Rhodobacterales</taxon>
        <taxon>Paracoccaceae</taxon>
        <taxon>Paragemmobacter</taxon>
    </lineage>
</organism>
<name>A0ABW9Y098_9RHOB</name>
<keyword evidence="2" id="KW-1185">Reference proteome</keyword>
<reference evidence="2" key="1">
    <citation type="submission" date="2020-01" db="EMBL/GenBank/DDBJ databases">
        <title>Sphingomonas sp. strain CSW-10.</title>
        <authorList>
            <person name="Chen W.-M."/>
        </authorList>
    </citation>
    <scope>NUCLEOTIDE SEQUENCE [LARGE SCALE GENOMIC DNA]</scope>
    <source>
        <strain evidence="2">CCP-1</strain>
    </source>
</reference>
<gene>
    <name evidence="1" type="ORF">GU920_00080</name>
</gene>
<proteinExistence type="predicted"/>